<evidence type="ECO:0000256" key="1">
    <source>
        <dbReference type="ARBA" id="ARBA00001273"/>
    </source>
</evidence>
<gene>
    <name evidence="6" type="ORF">ACFQMA_15930</name>
</gene>
<evidence type="ECO:0000313" key="7">
    <source>
        <dbReference type="Proteomes" id="UP001596432"/>
    </source>
</evidence>
<keyword evidence="7" id="KW-1185">Reference proteome</keyword>
<evidence type="ECO:0000256" key="3">
    <source>
        <dbReference type="ARBA" id="ARBA00023277"/>
    </source>
</evidence>
<keyword evidence="5" id="KW-0479">Metal-binding</keyword>
<comment type="caution">
    <text evidence="6">The sequence shown here is derived from an EMBL/GenBank/DDBJ whole genome shotgun (WGS) entry which is preliminary data.</text>
</comment>
<evidence type="ECO:0000313" key="6">
    <source>
        <dbReference type="EMBL" id="MFC7141314.1"/>
    </source>
</evidence>
<feature type="binding site" evidence="5">
    <location>
        <position position="96"/>
    </location>
    <ligand>
        <name>Mg(2+)</name>
        <dbReference type="ChEBI" id="CHEBI:18420"/>
        <label>1</label>
        <note>catalytic</note>
    </ligand>
</feature>
<evidence type="ECO:0000256" key="5">
    <source>
        <dbReference type="PIRSR" id="PIRSR600760-2"/>
    </source>
</evidence>
<dbReference type="AlphaFoldDB" id="A0ABD5Y1Y6"/>
<dbReference type="Gene3D" id="3.30.540.10">
    <property type="entry name" value="Fructose-1,6-Bisphosphatase, subunit A, domain 1"/>
    <property type="match status" value="1"/>
</dbReference>
<keyword evidence="5" id="KW-0460">Magnesium</keyword>
<dbReference type="EMBL" id="JBHTAS010000001">
    <property type="protein sequence ID" value="MFC7141314.1"/>
    <property type="molecule type" value="Genomic_DNA"/>
</dbReference>
<dbReference type="PRINTS" id="PR00377">
    <property type="entry name" value="IMPHPHTASES"/>
</dbReference>
<name>A0ABD5Y1Y6_9EURY</name>
<dbReference type="Proteomes" id="UP001596432">
    <property type="component" value="Unassembled WGS sequence"/>
</dbReference>
<feature type="binding site" evidence="5">
    <location>
        <position position="80"/>
    </location>
    <ligand>
        <name>Mg(2+)</name>
        <dbReference type="ChEBI" id="CHEBI:18420"/>
        <label>1</label>
        <note>catalytic</note>
    </ligand>
</feature>
<dbReference type="InterPro" id="IPR000760">
    <property type="entry name" value="Inositol_monophosphatase-like"/>
</dbReference>
<comment type="catalytic activity">
    <reaction evidence="1">
        <text>beta-D-fructose 1,6-bisphosphate + H2O = beta-D-fructose 6-phosphate + phosphate</text>
        <dbReference type="Rhea" id="RHEA:11064"/>
        <dbReference type="ChEBI" id="CHEBI:15377"/>
        <dbReference type="ChEBI" id="CHEBI:32966"/>
        <dbReference type="ChEBI" id="CHEBI:43474"/>
        <dbReference type="ChEBI" id="CHEBI:57634"/>
        <dbReference type="EC" id="3.1.3.11"/>
    </reaction>
</comment>
<dbReference type="GeneID" id="78821626"/>
<evidence type="ECO:0000256" key="4">
    <source>
        <dbReference type="ARBA" id="ARBA00038103"/>
    </source>
</evidence>
<dbReference type="PANTHER" id="PTHR20854">
    <property type="entry name" value="INOSITOL MONOPHOSPHATASE"/>
    <property type="match status" value="1"/>
</dbReference>
<proteinExistence type="inferred from homology"/>
<dbReference type="EC" id="3.1.3.11" evidence="2"/>
<comment type="cofactor">
    <cofactor evidence="5">
        <name>Mg(2+)</name>
        <dbReference type="ChEBI" id="CHEBI:18420"/>
    </cofactor>
</comment>
<dbReference type="PANTHER" id="PTHR20854:SF4">
    <property type="entry name" value="INOSITOL-1-MONOPHOSPHATASE-RELATED"/>
    <property type="match status" value="1"/>
</dbReference>
<keyword evidence="3" id="KW-0119">Carbohydrate metabolism</keyword>
<comment type="similarity">
    <text evidence="4">Belongs to the inositol monophosphatase superfamily. FBPase class 4 family.</text>
</comment>
<accession>A0ABD5Y1Y6</accession>
<feature type="binding site" evidence="5">
    <location>
        <position position="98"/>
    </location>
    <ligand>
        <name>Mg(2+)</name>
        <dbReference type="ChEBI" id="CHEBI:18420"/>
        <label>1</label>
        <note>catalytic</note>
    </ligand>
</feature>
<reference evidence="6 7" key="1">
    <citation type="journal article" date="2019" name="Int. J. Syst. Evol. Microbiol.">
        <title>The Global Catalogue of Microorganisms (GCM) 10K type strain sequencing project: providing services to taxonomists for standard genome sequencing and annotation.</title>
        <authorList>
            <consortium name="The Broad Institute Genomics Platform"/>
            <consortium name="The Broad Institute Genome Sequencing Center for Infectious Disease"/>
            <person name="Wu L."/>
            <person name="Ma J."/>
        </authorList>
    </citation>
    <scope>NUCLEOTIDE SEQUENCE [LARGE SCALE GENOMIC DNA]</scope>
    <source>
        <strain evidence="6 7">XZYJT29</strain>
    </source>
</reference>
<dbReference type="GO" id="GO:0042132">
    <property type="term" value="F:fructose 1,6-bisphosphate 1-phosphatase activity"/>
    <property type="evidence" value="ECO:0007669"/>
    <property type="project" value="UniProtKB-EC"/>
</dbReference>
<sequence>MTDDPAGRVTDAAADAAALADTAVRAVESAGEYLRDAFEDGGTPADYTATDVKAEADREAERRVLDAVTDAYPDHRISAEESGDHPGDGAYRWVVDALDGTNNFTVGIPTFGVAATACDRQGPTGPEDDPVATAVHVPVLDDTYVAERGGGVRYNGTGVEVTDGVSLPPEKATVGLIVGPEVVSGGDERREWEAISDAVDPVCKRTIQSWAPVVYWGLLARGQLDGFVCYYPAEREQVAGELLAREAGAVERSDGPLTVFGTDEAICDALWDAATGAL</sequence>
<dbReference type="SUPFAM" id="SSF56655">
    <property type="entry name" value="Carbohydrate phosphatase"/>
    <property type="match status" value="1"/>
</dbReference>
<dbReference type="RefSeq" id="WP_274322400.1">
    <property type="nucleotide sequence ID" value="NZ_CP118158.1"/>
</dbReference>
<dbReference type="Pfam" id="PF00459">
    <property type="entry name" value="Inositol_P"/>
    <property type="match status" value="1"/>
</dbReference>
<protein>
    <recommendedName>
        <fullName evidence="2">fructose-bisphosphatase</fullName>
        <ecNumber evidence="2">3.1.3.11</ecNumber>
    </recommendedName>
</protein>
<feature type="binding site" evidence="5">
    <location>
        <position position="99"/>
    </location>
    <ligand>
        <name>Mg(2+)</name>
        <dbReference type="ChEBI" id="CHEBI:18420"/>
        <label>1</label>
        <note>catalytic</note>
    </ligand>
</feature>
<organism evidence="6 7">
    <name type="scientific">Halosimplex aquaticum</name>
    <dbReference type="NCBI Taxonomy" id="3026162"/>
    <lineage>
        <taxon>Archaea</taxon>
        <taxon>Methanobacteriati</taxon>
        <taxon>Methanobacteriota</taxon>
        <taxon>Stenosarchaea group</taxon>
        <taxon>Halobacteria</taxon>
        <taxon>Halobacteriales</taxon>
        <taxon>Haloarculaceae</taxon>
        <taxon>Halosimplex</taxon>
    </lineage>
</organism>
<evidence type="ECO:0000256" key="2">
    <source>
        <dbReference type="ARBA" id="ARBA00013093"/>
    </source>
</evidence>